<reference evidence="4" key="1">
    <citation type="submission" date="2021-02" db="EMBL/GenBank/DDBJ databases">
        <authorList>
            <person name="Nowell W R."/>
        </authorList>
    </citation>
    <scope>NUCLEOTIDE SEQUENCE</scope>
</reference>
<name>A0A815PU50_9BILA</name>
<keyword evidence="2 3" id="KW-0802">TPR repeat</keyword>
<dbReference type="InterPro" id="IPR011990">
    <property type="entry name" value="TPR-like_helical_dom_sf"/>
</dbReference>
<dbReference type="SUPFAM" id="SSF56399">
    <property type="entry name" value="ADP-ribosylation"/>
    <property type="match status" value="1"/>
</dbReference>
<dbReference type="PROSITE" id="PS51996">
    <property type="entry name" value="TR_MART"/>
    <property type="match status" value="1"/>
</dbReference>
<dbReference type="Pfam" id="PF13424">
    <property type="entry name" value="TPR_12"/>
    <property type="match status" value="1"/>
</dbReference>
<evidence type="ECO:0000313" key="4">
    <source>
        <dbReference type="EMBL" id="CAF1454314.1"/>
    </source>
</evidence>
<dbReference type="SUPFAM" id="SSF48452">
    <property type="entry name" value="TPR-like"/>
    <property type="match status" value="1"/>
</dbReference>
<dbReference type="OrthoDB" id="5587616at2759"/>
<dbReference type="Gene3D" id="3.90.176.10">
    <property type="entry name" value="Toxin ADP-ribosyltransferase, Chain A, domain 1"/>
    <property type="match status" value="1"/>
</dbReference>
<evidence type="ECO:0000256" key="2">
    <source>
        <dbReference type="ARBA" id="ARBA00022803"/>
    </source>
</evidence>
<comment type="caution">
    <text evidence="4">The sequence shown here is derived from an EMBL/GenBank/DDBJ whole genome shotgun (WGS) entry which is preliminary data.</text>
</comment>
<dbReference type="AlphaFoldDB" id="A0A815PU50"/>
<gene>
    <name evidence="4" type="ORF">RFH988_LOCUS36891</name>
</gene>
<sequence length="696" mass="81477">MAEKHVSISTLLALSKGHQESYRSLLAEYFAEKNGKNLESFTLIWYDPCVNDNRQLQNELRHSINYIKIFKQPKECQAYIEQTKTEKIIVVISNNCDYQFLRHIHEQIQIIAIYIYGEDNKLANEWQKQYPKIQGILNNSTELVKTIDIDQKRRQQMEDSIGDISSFFNPAGPSTKNLENENGDFMWFQLFIESLLRMSETALLPSRNEFVEFIRQQYHDDVAKLRIVDDLESNYQANQALHWYTRGSFLYVILNKALRQQDYVLLFTLRFFIHDLFYSLLERKQFKQTVITLYRGQALDVAELNNLIKNQGNFISMNSFLSTSRDRSVAHFYAEMAVNSDNIRYHPVLFEIEVNTTRTDTKPFADLKYDSQYSDENEVLFMAGSIFRVVNVKKGSQDDPFWSIKLILCGEEDNQLKEVFKYLKDELDDETDMGSVGKVLYDMGKNEQSEIAFDIDRQHMRIRTNGEFGYPLEGYTPGMYFPEILKESQELAEKLIGKNDDRRLLAMCYNTMGSIYRDYQQYDNALENFSKGLDVLLNFYNQDHLEIAGFHEFISQIYERQEKIQLAIKSSKECLRIRQHLLPEAHPMIAITFRNIGELYNAVDDFDNALAMYDKALKIQLLSSASNHPSIAETYNCIAWVYEQINEFRLALENYTAAFEILRVSYPSNDPLLLQIQEDIDNMKRALSVSSDNHHY</sequence>
<protein>
    <recommendedName>
        <fullName evidence="6">Tetratricopeptide repeat protein</fullName>
    </recommendedName>
</protein>
<proteinExistence type="predicted"/>
<feature type="repeat" description="TPR" evidence="3">
    <location>
        <begin position="590"/>
        <end position="623"/>
    </location>
</feature>
<dbReference type="Gene3D" id="1.25.40.10">
    <property type="entry name" value="Tetratricopeptide repeat domain"/>
    <property type="match status" value="1"/>
</dbReference>
<feature type="repeat" description="TPR" evidence="3">
    <location>
        <begin position="506"/>
        <end position="539"/>
    </location>
</feature>
<dbReference type="PANTHER" id="PTHR45641:SF1">
    <property type="entry name" value="AAA+ ATPASE DOMAIN-CONTAINING PROTEIN"/>
    <property type="match status" value="1"/>
</dbReference>
<dbReference type="InterPro" id="IPR019734">
    <property type="entry name" value="TPR_rpt"/>
</dbReference>
<evidence type="ECO:0000256" key="1">
    <source>
        <dbReference type="ARBA" id="ARBA00022737"/>
    </source>
</evidence>
<keyword evidence="1" id="KW-0677">Repeat</keyword>
<organism evidence="4 5">
    <name type="scientific">Rotaria sordida</name>
    <dbReference type="NCBI Taxonomy" id="392033"/>
    <lineage>
        <taxon>Eukaryota</taxon>
        <taxon>Metazoa</taxon>
        <taxon>Spiralia</taxon>
        <taxon>Gnathifera</taxon>
        <taxon>Rotifera</taxon>
        <taxon>Eurotatoria</taxon>
        <taxon>Bdelloidea</taxon>
        <taxon>Philodinida</taxon>
        <taxon>Philodinidae</taxon>
        <taxon>Rotaria</taxon>
    </lineage>
</organism>
<evidence type="ECO:0000313" key="5">
    <source>
        <dbReference type="Proteomes" id="UP000663882"/>
    </source>
</evidence>
<evidence type="ECO:0000256" key="3">
    <source>
        <dbReference type="PROSITE-ProRule" id="PRU00339"/>
    </source>
</evidence>
<dbReference type="PANTHER" id="PTHR45641">
    <property type="entry name" value="TETRATRICOPEPTIDE REPEAT PROTEIN (AFU_ORTHOLOGUE AFUA_6G03870)"/>
    <property type="match status" value="1"/>
</dbReference>
<dbReference type="EMBL" id="CAJNOO010006748">
    <property type="protein sequence ID" value="CAF1454314.1"/>
    <property type="molecule type" value="Genomic_DNA"/>
</dbReference>
<accession>A0A815PU50</accession>
<evidence type="ECO:0008006" key="6">
    <source>
        <dbReference type="Google" id="ProtNLM"/>
    </source>
</evidence>
<dbReference type="PROSITE" id="PS50005">
    <property type="entry name" value="TPR"/>
    <property type="match status" value="2"/>
</dbReference>
<dbReference type="SMART" id="SM00028">
    <property type="entry name" value="TPR"/>
    <property type="match status" value="4"/>
</dbReference>
<dbReference type="Proteomes" id="UP000663882">
    <property type="component" value="Unassembled WGS sequence"/>
</dbReference>